<dbReference type="EMBL" id="APAU02000037">
    <property type="protein sequence ID" value="EUB59921.1"/>
    <property type="molecule type" value="Genomic_DNA"/>
</dbReference>
<sequence length="91" mass="10807">MKLVRLSNSECCTTNLKKSRWIAWKLVLKNYVNKSLHQASILDFFKFFCKAQLQKKIEVLYCSSTKKLHPLQICDKLVTLTDMQNKYRIFC</sequence>
<name>W6UG06_ECHGR</name>
<dbReference type="RefSeq" id="XP_024351117.1">
    <property type="nucleotide sequence ID" value="XM_024494496.1"/>
</dbReference>
<comment type="caution">
    <text evidence="1">The sequence shown here is derived from an EMBL/GenBank/DDBJ whole genome shotgun (WGS) entry which is preliminary data.</text>
</comment>
<reference evidence="1 2" key="1">
    <citation type="journal article" date="2013" name="Nat. Genet.">
        <title>The genome of the hydatid tapeworm Echinococcus granulosus.</title>
        <authorList>
            <person name="Zheng H."/>
            <person name="Zhang W."/>
            <person name="Zhang L."/>
            <person name="Zhang Z."/>
            <person name="Li J."/>
            <person name="Lu G."/>
            <person name="Zhu Y."/>
            <person name="Wang Y."/>
            <person name="Huang Y."/>
            <person name="Liu J."/>
            <person name="Kang H."/>
            <person name="Chen J."/>
            <person name="Wang L."/>
            <person name="Chen A."/>
            <person name="Yu S."/>
            <person name="Gao Z."/>
            <person name="Jin L."/>
            <person name="Gu W."/>
            <person name="Wang Z."/>
            <person name="Zhao L."/>
            <person name="Shi B."/>
            <person name="Wen H."/>
            <person name="Lin R."/>
            <person name="Jones M.K."/>
            <person name="Brejova B."/>
            <person name="Vinar T."/>
            <person name="Zhao G."/>
            <person name="McManus D.P."/>
            <person name="Chen Z."/>
            <person name="Zhou Y."/>
            <person name="Wang S."/>
        </authorList>
    </citation>
    <scope>NUCLEOTIDE SEQUENCE [LARGE SCALE GENOMIC DNA]</scope>
</reference>
<accession>W6UG06</accession>
<keyword evidence="2" id="KW-1185">Reference proteome</keyword>
<evidence type="ECO:0000313" key="2">
    <source>
        <dbReference type="Proteomes" id="UP000019149"/>
    </source>
</evidence>
<proteinExistence type="predicted"/>
<dbReference type="CTD" id="36340962"/>
<dbReference type="AlphaFoldDB" id="W6UG06"/>
<organism evidence="1 2">
    <name type="scientific">Echinococcus granulosus</name>
    <name type="common">Hydatid tapeworm</name>
    <dbReference type="NCBI Taxonomy" id="6210"/>
    <lineage>
        <taxon>Eukaryota</taxon>
        <taxon>Metazoa</taxon>
        <taxon>Spiralia</taxon>
        <taxon>Lophotrochozoa</taxon>
        <taxon>Platyhelminthes</taxon>
        <taxon>Cestoda</taxon>
        <taxon>Eucestoda</taxon>
        <taxon>Cyclophyllidea</taxon>
        <taxon>Taeniidae</taxon>
        <taxon>Echinococcus</taxon>
        <taxon>Echinococcus granulosus group</taxon>
    </lineage>
</organism>
<protein>
    <submittedName>
        <fullName evidence="1">Uncharacterized protein</fullName>
    </submittedName>
</protein>
<evidence type="ECO:0000313" key="1">
    <source>
        <dbReference type="EMBL" id="EUB59921.1"/>
    </source>
</evidence>
<gene>
    <name evidence="1" type="ORF">EGR_05247</name>
</gene>
<dbReference type="KEGG" id="egl:EGR_05247"/>
<dbReference type="Proteomes" id="UP000019149">
    <property type="component" value="Unassembled WGS sequence"/>
</dbReference>
<dbReference type="GeneID" id="36340962"/>